<proteinExistence type="predicted"/>
<dbReference type="Pfam" id="PF12697">
    <property type="entry name" value="Abhydrolase_6"/>
    <property type="match status" value="1"/>
</dbReference>
<feature type="domain" description="AB hydrolase-1" evidence="1">
    <location>
        <begin position="68"/>
        <end position="314"/>
    </location>
</feature>
<dbReference type="InterPro" id="IPR050266">
    <property type="entry name" value="AB_hydrolase_sf"/>
</dbReference>
<protein>
    <submittedName>
        <fullName evidence="2">Pimeloyl-ACP methyl ester carboxylesterase</fullName>
    </submittedName>
</protein>
<reference evidence="3" key="1">
    <citation type="submission" date="2017-02" db="EMBL/GenBank/DDBJ databases">
        <authorList>
            <person name="Varghese N."/>
            <person name="Submissions S."/>
        </authorList>
    </citation>
    <scope>NUCLEOTIDE SEQUENCE [LARGE SCALE GENOMIC DNA]</scope>
    <source>
        <strain evidence="3">R11H</strain>
    </source>
</reference>
<dbReference type="Gene3D" id="3.40.50.1820">
    <property type="entry name" value="alpha/beta hydrolase"/>
    <property type="match status" value="1"/>
</dbReference>
<accession>A0A1T5F4U7</accession>
<name>A0A1T5F4U7_9SPHN</name>
<dbReference type="EMBL" id="FUYP01000028">
    <property type="protein sequence ID" value="SKB91048.1"/>
    <property type="molecule type" value="Genomic_DNA"/>
</dbReference>
<evidence type="ECO:0000313" key="3">
    <source>
        <dbReference type="Proteomes" id="UP000190044"/>
    </source>
</evidence>
<dbReference type="OrthoDB" id="9791366at2"/>
<dbReference type="InterPro" id="IPR029058">
    <property type="entry name" value="AB_hydrolase_fold"/>
</dbReference>
<dbReference type="SUPFAM" id="SSF53474">
    <property type="entry name" value="alpha/beta-Hydrolases"/>
    <property type="match status" value="1"/>
</dbReference>
<evidence type="ECO:0000313" key="2">
    <source>
        <dbReference type="EMBL" id="SKB91048.1"/>
    </source>
</evidence>
<organism evidence="2 3">
    <name type="scientific">Sphingopyxis flava</name>
    <dbReference type="NCBI Taxonomy" id="1507287"/>
    <lineage>
        <taxon>Bacteria</taxon>
        <taxon>Pseudomonadati</taxon>
        <taxon>Pseudomonadota</taxon>
        <taxon>Alphaproteobacteria</taxon>
        <taxon>Sphingomonadales</taxon>
        <taxon>Sphingomonadaceae</taxon>
        <taxon>Sphingopyxis</taxon>
    </lineage>
</organism>
<evidence type="ECO:0000259" key="1">
    <source>
        <dbReference type="Pfam" id="PF12697"/>
    </source>
</evidence>
<dbReference type="PANTHER" id="PTHR43798">
    <property type="entry name" value="MONOACYLGLYCEROL LIPASE"/>
    <property type="match status" value="1"/>
</dbReference>
<dbReference type="Proteomes" id="UP000190044">
    <property type="component" value="Unassembled WGS sequence"/>
</dbReference>
<sequence length="324" mass="35239">MHRLHGAAGLAIDGVWKRAKRGRAISVEQDIRAAGRDWTDHFWMSADGIRLHARVYARPGEAGDAPPILCMPGLARNARDFEALAPHLAKTRRTIVVEFRGRGESAYAKDPMTYVPPIYVEDVSLLLDELQIGRFATIGTSLGGLVSILMAASMPGRLVGAVLNDVGPELEAKGLERIRDYIGAGGSQPTWVHAARALAQLNSTVYPDYGLHDWLRLTKRTHRLTPEGRIVTDYDKQIAAPLRLPAPEQPVDLWPAYRAFGDIPVLVLRGALSDILARRAAAKMARMLPRARVVEVPGVGHAPTMDEPAAVAAVDAWLADLPAS</sequence>
<gene>
    <name evidence="2" type="ORF">SAMN06295937_102839</name>
</gene>
<dbReference type="AlphaFoldDB" id="A0A1T5F4U7"/>
<dbReference type="InterPro" id="IPR000073">
    <property type="entry name" value="AB_hydrolase_1"/>
</dbReference>
<keyword evidence="3" id="KW-1185">Reference proteome</keyword>